<reference evidence="3" key="1">
    <citation type="journal article" date="2020" name="Genome Biol.">
        <title>Gamete binning: chromosome-level and haplotype-resolved genome assembly enabled by high-throughput single-cell sequencing of gamete genomes.</title>
        <authorList>
            <person name="Campoy J.A."/>
            <person name="Sun H."/>
            <person name="Goel M."/>
            <person name="Jiao W.-B."/>
            <person name="Folz-Donahue K."/>
            <person name="Wang N."/>
            <person name="Rubio M."/>
            <person name="Liu C."/>
            <person name="Kukat C."/>
            <person name="Ruiz D."/>
            <person name="Huettel B."/>
            <person name="Schneeberger K."/>
        </authorList>
    </citation>
    <scope>NUCLEOTIDE SEQUENCE [LARGE SCALE GENOMIC DNA]</scope>
    <source>
        <strain evidence="3">cv. Rojo Pasion</strain>
    </source>
</reference>
<dbReference type="Pfam" id="PF12056">
    <property type="entry name" value="DUF3537"/>
    <property type="match status" value="1"/>
</dbReference>
<dbReference type="PANTHER" id="PTHR31963:SF17">
    <property type="entry name" value="PROTEIN, PUTATIVE (DUF3537)-RELATED"/>
    <property type="match status" value="1"/>
</dbReference>
<keyword evidence="1" id="KW-0812">Transmembrane</keyword>
<dbReference type="PANTHER" id="PTHR31963">
    <property type="entry name" value="RAS GUANINE NUCLEOTIDE EXCHANGE FACTOR K"/>
    <property type="match status" value="1"/>
</dbReference>
<name>A0A6J5WWN7_PRUAR</name>
<feature type="transmembrane region" description="Helical" evidence="1">
    <location>
        <begin position="48"/>
        <end position="68"/>
    </location>
</feature>
<keyword evidence="3" id="KW-1185">Reference proteome</keyword>
<dbReference type="InterPro" id="IPR021924">
    <property type="entry name" value="DUF3537"/>
</dbReference>
<feature type="transmembrane region" description="Helical" evidence="1">
    <location>
        <begin position="246"/>
        <end position="268"/>
    </location>
</feature>
<feature type="transmembrane region" description="Helical" evidence="1">
    <location>
        <begin position="280"/>
        <end position="298"/>
    </location>
</feature>
<dbReference type="OrthoDB" id="1916325at2759"/>
<keyword evidence="1" id="KW-1133">Transmembrane helix</keyword>
<feature type="transmembrane region" description="Helical" evidence="1">
    <location>
        <begin position="80"/>
        <end position="103"/>
    </location>
</feature>
<gene>
    <name evidence="2" type="ORF">ORAREDHAP_LOCUS24206</name>
</gene>
<dbReference type="AlphaFoldDB" id="A0A6J5WWN7"/>
<feature type="transmembrane region" description="Helical" evidence="1">
    <location>
        <begin position="139"/>
        <end position="160"/>
    </location>
</feature>
<dbReference type="EMBL" id="CAEKKB010000004">
    <property type="protein sequence ID" value="CAB4306090.1"/>
    <property type="molecule type" value="Genomic_DNA"/>
</dbReference>
<feature type="transmembrane region" description="Helical" evidence="1">
    <location>
        <begin position="187"/>
        <end position="205"/>
    </location>
</feature>
<evidence type="ECO:0000313" key="3">
    <source>
        <dbReference type="Proteomes" id="UP000507245"/>
    </source>
</evidence>
<organism evidence="2 3">
    <name type="scientific">Prunus armeniaca</name>
    <name type="common">Apricot</name>
    <name type="synonym">Armeniaca vulgaris</name>
    <dbReference type="NCBI Taxonomy" id="36596"/>
    <lineage>
        <taxon>Eukaryota</taxon>
        <taxon>Viridiplantae</taxon>
        <taxon>Streptophyta</taxon>
        <taxon>Embryophyta</taxon>
        <taxon>Tracheophyta</taxon>
        <taxon>Spermatophyta</taxon>
        <taxon>Magnoliopsida</taxon>
        <taxon>eudicotyledons</taxon>
        <taxon>Gunneridae</taxon>
        <taxon>Pentapetalae</taxon>
        <taxon>rosids</taxon>
        <taxon>fabids</taxon>
        <taxon>Rosales</taxon>
        <taxon>Rosaceae</taxon>
        <taxon>Amygdaloideae</taxon>
        <taxon>Amygdaleae</taxon>
        <taxon>Prunus</taxon>
    </lineage>
</organism>
<dbReference type="Proteomes" id="UP000507245">
    <property type="component" value="Unassembled WGS sequence"/>
</dbReference>
<proteinExistence type="predicted"/>
<accession>A0A6J5WWN7</accession>
<evidence type="ECO:0000313" key="2">
    <source>
        <dbReference type="EMBL" id="CAB4306090.1"/>
    </source>
</evidence>
<sequence>MEDERQSFLSKHRAISGYIGHEGLELKNFDACLKWVFVDQSNVWRTGISWSIFFVLAIGVPLVSHFLLSCSDYDENHSRPYHVVSQLSLSLFSVLAFISLFCWTRKYGLRRFLFLDKLYDASEKVRHGYKQQFQNSMKLLCMIVFPCFAAECLYKIWWYVSGATELPYYGNIYLSNTILCTLELCSWLYRTTVFFLVCVLFRLICHLQILRLENFAQVFQKENEVELILMEHLKIRRNLRLMSHRFRVFILLSLIMVTASQLISLVMVTRSSAHVNIFKAGDLALCSISLVISLFICLRSATKITHKAQSITGLAAKWHVCATIQSFDYTESETPMAPISSAQVFPFGADIESEDDEAGEDDDLDNTRLVPIYTQTISFQKRQALGCSRNRSSSSMTRVVAFAVKYLENNRAGITVFGFTVDRMWLHSIFCNSTGPSALAAQQDNWVVNIVSTEYNT</sequence>
<keyword evidence="1" id="KW-0472">Membrane</keyword>
<protein>
    <submittedName>
        <fullName evidence="2">Uncharacterized protein</fullName>
    </submittedName>
</protein>
<evidence type="ECO:0000256" key="1">
    <source>
        <dbReference type="SAM" id="Phobius"/>
    </source>
</evidence>